<dbReference type="GO" id="GO:0015074">
    <property type="term" value="P:DNA integration"/>
    <property type="evidence" value="ECO:0007669"/>
    <property type="project" value="InterPro"/>
</dbReference>
<name>A0A2P4YBZ2_9STRA</name>
<sequence length="408" mass="48096">MEEERQDLMTLNRLDELLIAKDDAATVKIAAVTRSQEIVQRMRMERISRVQDEEKWIVDLKAYLRGDVQDVTSVEVKSCAKIADRYETDESGYWTDIPQDQSSFPLARIIPECATLRGPVHRLRDRKRTAYDPWGIAWTYPFQIIGMDHIPSLPRSYKGNTELSIWIDLFTGYMIAKASASRTAQTVAKNYEECVFRRFGASEAIRHDREPGFMSDFFRSFNKIVGQRQRATMAYHTQANGTTERMVGTLTRAVKMRDREPRHWRYQQAREQVNEKLRDAIQERADRHNETVRPHKIEVGTQVWLYLNRVKEGYARKLAHMWHGPFRVLELVEEHAVRLEIAGTEYRLFPVVHVSKIKPVRQFPDRPQIRLTIQYQDRYDFDEALLPEDSWIRDLDNDEYEVEKIVDM</sequence>
<dbReference type="GO" id="GO:0003964">
    <property type="term" value="F:RNA-directed DNA polymerase activity"/>
    <property type="evidence" value="ECO:0007669"/>
    <property type="project" value="UniProtKB-KW"/>
</dbReference>
<keyword evidence="2" id="KW-0548">Nucleotidyltransferase</keyword>
<dbReference type="Proteomes" id="UP000237271">
    <property type="component" value="Unassembled WGS sequence"/>
</dbReference>
<organism evidence="2 3">
    <name type="scientific">Phytophthora palmivora</name>
    <dbReference type="NCBI Taxonomy" id="4796"/>
    <lineage>
        <taxon>Eukaryota</taxon>
        <taxon>Sar</taxon>
        <taxon>Stramenopiles</taxon>
        <taxon>Oomycota</taxon>
        <taxon>Peronosporomycetes</taxon>
        <taxon>Peronosporales</taxon>
        <taxon>Peronosporaceae</taxon>
        <taxon>Phytophthora</taxon>
    </lineage>
</organism>
<evidence type="ECO:0000259" key="1">
    <source>
        <dbReference type="PROSITE" id="PS50994"/>
    </source>
</evidence>
<dbReference type="SUPFAM" id="SSF53098">
    <property type="entry name" value="Ribonuclease H-like"/>
    <property type="match status" value="1"/>
</dbReference>
<evidence type="ECO:0000313" key="3">
    <source>
        <dbReference type="Proteomes" id="UP000237271"/>
    </source>
</evidence>
<accession>A0A2P4YBZ2</accession>
<dbReference type="PROSITE" id="PS50994">
    <property type="entry name" value="INTEGRASE"/>
    <property type="match status" value="1"/>
</dbReference>
<dbReference type="PANTHER" id="PTHR37984:SF5">
    <property type="entry name" value="PROTEIN NYNRIN-LIKE"/>
    <property type="match status" value="1"/>
</dbReference>
<gene>
    <name evidence="2" type="ORF">PHPALM_7574</name>
</gene>
<dbReference type="EMBL" id="NCKW01003888">
    <property type="protein sequence ID" value="POM75337.1"/>
    <property type="molecule type" value="Genomic_DNA"/>
</dbReference>
<proteinExistence type="predicted"/>
<keyword evidence="2" id="KW-0695">RNA-directed DNA polymerase</keyword>
<feature type="domain" description="Integrase catalytic" evidence="1">
    <location>
        <begin position="137"/>
        <end position="310"/>
    </location>
</feature>
<dbReference type="InterPro" id="IPR001584">
    <property type="entry name" value="Integrase_cat-core"/>
</dbReference>
<dbReference type="InterPro" id="IPR050951">
    <property type="entry name" value="Retrovirus_Pol_polyprotein"/>
</dbReference>
<comment type="caution">
    <text evidence="2">The sequence shown here is derived from an EMBL/GenBank/DDBJ whole genome shotgun (WGS) entry which is preliminary data.</text>
</comment>
<dbReference type="GO" id="GO:0003676">
    <property type="term" value="F:nucleic acid binding"/>
    <property type="evidence" value="ECO:0007669"/>
    <property type="project" value="InterPro"/>
</dbReference>
<dbReference type="PANTHER" id="PTHR37984">
    <property type="entry name" value="PROTEIN CBG26694"/>
    <property type="match status" value="1"/>
</dbReference>
<keyword evidence="2" id="KW-0808">Transferase</keyword>
<dbReference type="InterPro" id="IPR012337">
    <property type="entry name" value="RNaseH-like_sf"/>
</dbReference>
<dbReference type="InterPro" id="IPR036397">
    <property type="entry name" value="RNaseH_sf"/>
</dbReference>
<protein>
    <submittedName>
        <fullName evidence="2">Reverse transcriptase</fullName>
    </submittedName>
</protein>
<reference evidence="2 3" key="1">
    <citation type="journal article" date="2017" name="Genome Biol. Evol.">
        <title>Phytophthora megakarya and P. palmivora, closely related causal agents of cacao black pod rot, underwent increases in genome sizes and gene numbers by different mechanisms.</title>
        <authorList>
            <person name="Ali S.S."/>
            <person name="Shao J."/>
            <person name="Lary D.J."/>
            <person name="Kronmiller B."/>
            <person name="Shen D."/>
            <person name="Strem M.D."/>
            <person name="Amoako-Attah I."/>
            <person name="Akrofi A.Y."/>
            <person name="Begoude B.A."/>
            <person name="Ten Hoopen G.M."/>
            <person name="Coulibaly K."/>
            <person name="Kebe B.I."/>
            <person name="Melnick R.L."/>
            <person name="Guiltinan M.J."/>
            <person name="Tyler B.M."/>
            <person name="Meinhardt L.W."/>
            <person name="Bailey B.A."/>
        </authorList>
    </citation>
    <scope>NUCLEOTIDE SEQUENCE [LARGE SCALE GENOMIC DNA]</scope>
    <source>
        <strain evidence="3">sbr112.9</strain>
    </source>
</reference>
<evidence type="ECO:0000313" key="2">
    <source>
        <dbReference type="EMBL" id="POM75337.1"/>
    </source>
</evidence>
<dbReference type="Gene3D" id="3.30.420.10">
    <property type="entry name" value="Ribonuclease H-like superfamily/Ribonuclease H"/>
    <property type="match status" value="1"/>
</dbReference>
<dbReference type="AlphaFoldDB" id="A0A2P4YBZ2"/>
<keyword evidence="3" id="KW-1185">Reference proteome</keyword>